<dbReference type="AlphaFoldDB" id="A0A840CAR4"/>
<feature type="transmembrane region" description="Helical" evidence="7">
    <location>
        <begin position="77"/>
        <end position="103"/>
    </location>
</feature>
<feature type="domain" description="ABC transporter" evidence="8">
    <location>
        <begin position="368"/>
        <end position="587"/>
    </location>
</feature>
<comment type="subcellular location">
    <subcellularLocation>
        <location evidence="1">Cell membrane</location>
        <topology evidence="1">Multi-pass membrane protein</topology>
    </subcellularLocation>
</comment>
<evidence type="ECO:0000256" key="5">
    <source>
        <dbReference type="ARBA" id="ARBA00022989"/>
    </source>
</evidence>
<dbReference type="InterPro" id="IPR003439">
    <property type="entry name" value="ABC_transporter-like_ATP-bd"/>
</dbReference>
<proteinExistence type="predicted"/>
<dbReference type="GO" id="GO:0034040">
    <property type="term" value="F:ATPase-coupled lipid transmembrane transporter activity"/>
    <property type="evidence" value="ECO:0007669"/>
    <property type="project" value="TreeGrafter"/>
</dbReference>
<feature type="domain" description="ABC transmembrane type-1" evidence="9">
    <location>
        <begin position="34"/>
        <end position="334"/>
    </location>
</feature>
<dbReference type="GO" id="GO:0016887">
    <property type="term" value="F:ATP hydrolysis activity"/>
    <property type="evidence" value="ECO:0007669"/>
    <property type="project" value="InterPro"/>
</dbReference>
<reference evidence="10" key="1">
    <citation type="submission" date="2020-08" db="EMBL/GenBank/DDBJ databases">
        <title>Genomic Encyclopedia of Type Strains, Phase IV (KMG-IV): sequencing the most valuable type-strain genomes for metagenomic binning, comparative biology and taxonomic classification.</title>
        <authorList>
            <person name="Goeker M."/>
        </authorList>
    </citation>
    <scope>NUCLEOTIDE SEQUENCE [LARGE SCALE GENOMIC DNA]</scope>
    <source>
        <strain evidence="10">DSM 105040</strain>
    </source>
</reference>
<feature type="transmembrane region" description="Helical" evidence="7">
    <location>
        <begin position="34"/>
        <end position="65"/>
    </location>
</feature>
<dbReference type="SUPFAM" id="SSF52540">
    <property type="entry name" value="P-loop containing nucleoside triphosphate hydrolases"/>
    <property type="match status" value="1"/>
</dbReference>
<name>A0A840CAR4_9RHOB</name>
<dbReference type="Pfam" id="PF00005">
    <property type="entry name" value="ABC_tran"/>
    <property type="match status" value="1"/>
</dbReference>
<keyword evidence="4" id="KW-0067">ATP-binding</keyword>
<dbReference type="PROSITE" id="PS50893">
    <property type="entry name" value="ABC_TRANSPORTER_2"/>
    <property type="match status" value="1"/>
</dbReference>
<evidence type="ECO:0000313" key="11">
    <source>
        <dbReference type="Proteomes" id="UP000585681"/>
    </source>
</evidence>
<evidence type="ECO:0000256" key="2">
    <source>
        <dbReference type="ARBA" id="ARBA00022692"/>
    </source>
</evidence>
<dbReference type="InterPro" id="IPR003593">
    <property type="entry name" value="AAA+_ATPase"/>
</dbReference>
<dbReference type="Proteomes" id="UP000585681">
    <property type="component" value="Unassembled WGS sequence"/>
</dbReference>
<organism evidence="10 11">
    <name type="scientific">Actibacterium naphthalenivorans</name>
    <dbReference type="NCBI Taxonomy" id="1614693"/>
    <lineage>
        <taxon>Bacteria</taxon>
        <taxon>Pseudomonadati</taxon>
        <taxon>Pseudomonadota</taxon>
        <taxon>Alphaproteobacteria</taxon>
        <taxon>Rhodobacterales</taxon>
        <taxon>Roseobacteraceae</taxon>
        <taxon>Actibacterium</taxon>
    </lineage>
</organism>
<accession>A0A840CAR4</accession>
<dbReference type="Pfam" id="PF00664">
    <property type="entry name" value="ABC_membrane"/>
    <property type="match status" value="1"/>
</dbReference>
<evidence type="ECO:0000259" key="8">
    <source>
        <dbReference type="PROSITE" id="PS50893"/>
    </source>
</evidence>
<evidence type="ECO:0000256" key="1">
    <source>
        <dbReference type="ARBA" id="ARBA00004651"/>
    </source>
</evidence>
<gene>
    <name evidence="10" type="ORF">GGR17_002913</name>
</gene>
<keyword evidence="5 7" id="KW-1133">Transmembrane helix</keyword>
<evidence type="ECO:0000256" key="6">
    <source>
        <dbReference type="ARBA" id="ARBA00023136"/>
    </source>
</evidence>
<evidence type="ECO:0000256" key="3">
    <source>
        <dbReference type="ARBA" id="ARBA00022741"/>
    </source>
</evidence>
<protein>
    <submittedName>
        <fullName evidence="10">ABC-type multidrug transport system fused ATPase/permease subunit</fullName>
    </submittedName>
</protein>
<evidence type="ECO:0000259" key="9">
    <source>
        <dbReference type="PROSITE" id="PS50929"/>
    </source>
</evidence>
<evidence type="ECO:0000256" key="4">
    <source>
        <dbReference type="ARBA" id="ARBA00022840"/>
    </source>
</evidence>
<dbReference type="SUPFAM" id="SSF90123">
    <property type="entry name" value="ABC transporter transmembrane region"/>
    <property type="match status" value="1"/>
</dbReference>
<dbReference type="InterPro" id="IPR017871">
    <property type="entry name" value="ABC_transporter-like_CS"/>
</dbReference>
<feature type="transmembrane region" description="Helical" evidence="7">
    <location>
        <begin position="182"/>
        <end position="210"/>
    </location>
</feature>
<feature type="transmembrane region" description="Helical" evidence="7">
    <location>
        <begin position="153"/>
        <end position="176"/>
    </location>
</feature>
<dbReference type="PROSITE" id="PS50929">
    <property type="entry name" value="ABC_TM1F"/>
    <property type="match status" value="1"/>
</dbReference>
<dbReference type="InterPro" id="IPR011527">
    <property type="entry name" value="ABC1_TM_dom"/>
</dbReference>
<dbReference type="GO" id="GO:0005524">
    <property type="term" value="F:ATP binding"/>
    <property type="evidence" value="ECO:0007669"/>
    <property type="project" value="UniProtKB-KW"/>
</dbReference>
<sequence length="587" mass="64340">MTGAHSTSGEARARPATPLRETARLAAYFTEQKWAALLMVVLGLGAALAETLGIGLAVMLLFALLDQSAQIMEGGGLLARLYGAIQNVFGASASLIAVVFFMLILFNALLIYAYQLMAATMLNLVAERLRDMVHRQYVTVGYRFLQQREHGELIHTLATETWTVSGAFFSIARIVVNMCAVLVFGLGIFALSWVVGLTALVCAVAVFALLRLLARPVRRLGQETLEANQILAERMLVSLTGMRTLRVFAQESYVLRVFGSASSRVRRLAVRTERIKALIGPLGELGSISTLIIIALVAKAAGVDVPTIVAAVLLLFRLQPHLQEIETHRMALAEMQASLRNVREMLDRSDKPWPTEGTLTFPGLAREVRFENVNFFHDPRRGPSLGDASFTIRRGETTALSGPSGSGKTTVMNLLLRLYEPDSGRILVDGADLNDFTRASWLSRLAIAGQDVELIEGTVEQNIRLAAHDATIEEIRAVCEMVEILDDIECLPDGFDARIGAGGLNFSGGQRQRIGLARALLRDPEFLILDEAMSAIEPAREDRIRRRIAEMMRGRTILVVSHRSTPSIDADHTVFVENGRAREAARA</sequence>
<keyword evidence="2 7" id="KW-0812">Transmembrane</keyword>
<keyword evidence="11" id="KW-1185">Reference proteome</keyword>
<keyword evidence="3" id="KW-0547">Nucleotide-binding</keyword>
<dbReference type="Gene3D" id="3.40.50.300">
    <property type="entry name" value="P-loop containing nucleotide triphosphate hydrolases"/>
    <property type="match status" value="1"/>
</dbReference>
<dbReference type="PANTHER" id="PTHR24221">
    <property type="entry name" value="ATP-BINDING CASSETTE SUB-FAMILY B"/>
    <property type="match status" value="1"/>
</dbReference>
<dbReference type="RefSeq" id="WP_054539282.1">
    <property type="nucleotide sequence ID" value="NZ_JACIEQ010000004.1"/>
</dbReference>
<evidence type="ECO:0000256" key="7">
    <source>
        <dbReference type="SAM" id="Phobius"/>
    </source>
</evidence>
<evidence type="ECO:0000313" key="10">
    <source>
        <dbReference type="EMBL" id="MBB4023091.1"/>
    </source>
</evidence>
<dbReference type="InterPro" id="IPR039421">
    <property type="entry name" value="Type_1_exporter"/>
</dbReference>
<keyword evidence="6 7" id="KW-0472">Membrane</keyword>
<dbReference type="InterPro" id="IPR027417">
    <property type="entry name" value="P-loop_NTPase"/>
</dbReference>
<dbReference type="PANTHER" id="PTHR24221:SF654">
    <property type="entry name" value="ATP-BINDING CASSETTE SUB-FAMILY B MEMBER 6"/>
    <property type="match status" value="1"/>
</dbReference>
<dbReference type="Gene3D" id="1.20.1560.10">
    <property type="entry name" value="ABC transporter type 1, transmembrane domain"/>
    <property type="match status" value="1"/>
</dbReference>
<dbReference type="GO" id="GO:0005886">
    <property type="term" value="C:plasma membrane"/>
    <property type="evidence" value="ECO:0007669"/>
    <property type="project" value="UniProtKB-SubCell"/>
</dbReference>
<feature type="transmembrane region" description="Helical" evidence="7">
    <location>
        <begin position="109"/>
        <end position="126"/>
    </location>
</feature>
<dbReference type="SMART" id="SM00382">
    <property type="entry name" value="AAA"/>
    <property type="match status" value="1"/>
</dbReference>
<dbReference type="EMBL" id="JACIEQ010000004">
    <property type="protein sequence ID" value="MBB4023091.1"/>
    <property type="molecule type" value="Genomic_DNA"/>
</dbReference>
<comment type="caution">
    <text evidence="10">The sequence shown here is derived from an EMBL/GenBank/DDBJ whole genome shotgun (WGS) entry which is preliminary data.</text>
</comment>
<dbReference type="PROSITE" id="PS00211">
    <property type="entry name" value="ABC_TRANSPORTER_1"/>
    <property type="match status" value="1"/>
</dbReference>
<dbReference type="InterPro" id="IPR036640">
    <property type="entry name" value="ABC1_TM_sf"/>
</dbReference>
<dbReference type="GO" id="GO:0140359">
    <property type="term" value="F:ABC-type transporter activity"/>
    <property type="evidence" value="ECO:0007669"/>
    <property type="project" value="InterPro"/>
</dbReference>